<feature type="transmembrane region" description="Helical" evidence="1">
    <location>
        <begin position="253"/>
        <end position="273"/>
    </location>
</feature>
<keyword evidence="3" id="KW-1185">Reference proteome</keyword>
<accession>A0A146G272</accession>
<feature type="transmembrane region" description="Helical" evidence="1">
    <location>
        <begin position="228"/>
        <end position="247"/>
    </location>
</feature>
<feature type="transmembrane region" description="Helical" evidence="1">
    <location>
        <begin position="81"/>
        <end position="100"/>
    </location>
</feature>
<keyword evidence="1" id="KW-1133">Transmembrane helix</keyword>
<organism evidence="2 3">
    <name type="scientific">Terrimicrobium sacchariphilum</name>
    <dbReference type="NCBI Taxonomy" id="690879"/>
    <lineage>
        <taxon>Bacteria</taxon>
        <taxon>Pseudomonadati</taxon>
        <taxon>Verrucomicrobiota</taxon>
        <taxon>Terrimicrobiia</taxon>
        <taxon>Terrimicrobiales</taxon>
        <taxon>Terrimicrobiaceae</taxon>
        <taxon>Terrimicrobium</taxon>
    </lineage>
</organism>
<keyword evidence="1" id="KW-0812">Transmembrane</keyword>
<gene>
    <name evidence="2" type="ORF">TSACC_2155</name>
</gene>
<dbReference type="AlphaFoldDB" id="A0A146G272"/>
<feature type="transmembrane region" description="Helical" evidence="1">
    <location>
        <begin position="173"/>
        <end position="191"/>
    </location>
</feature>
<feature type="transmembrane region" description="Helical" evidence="1">
    <location>
        <begin position="112"/>
        <end position="130"/>
    </location>
</feature>
<protein>
    <recommendedName>
        <fullName evidence="4">O-antigen ligase like membrane protein</fullName>
    </recommendedName>
</protein>
<reference evidence="3" key="1">
    <citation type="journal article" date="2017" name="Genome Announc.">
        <title>Draft Genome Sequence of Terrimicrobium sacchariphilum NM-5T, a Facultative Anaerobic Soil Bacterium of the Class Spartobacteria.</title>
        <authorList>
            <person name="Qiu Y.L."/>
            <person name="Tourlousse D.M."/>
            <person name="Matsuura N."/>
            <person name="Ohashi A."/>
            <person name="Sekiguchi Y."/>
        </authorList>
    </citation>
    <scope>NUCLEOTIDE SEQUENCE [LARGE SCALE GENOMIC DNA]</scope>
    <source>
        <strain evidence="3">NM-5</strain>
    </source>
</reference>
<dbReference type="Proteomes" id="UP000076023">
    <property type="component" value="Unassembled WGS sequence"/>
</dbReference>
<evidence type="ECO:0008006" key="4">
    <source>
        <dbReference type="Google" id="ProtNLM"/>
    </source>
</evidence>
<feature type="transmembrane region" description="Helical" evidence="1">
    <location>
        <begin position="416"/>
        <end position="440"/>
    </location>
</feature>
<proteinExistence type="predicted"/>
<comment type="caution">
    <text evidence="2">The sequence shown here is derived from an EMBL/GenBank/DDBJ whole genome shotgun (WGS) entry which is preliminary data.</text>
</comment>
<name>A0A146G272_TERSA</name>
<feature type="transmembrane region" description="Helical" evidence="1">
    <location>
        <begin position="39"/>
        <end position="61"/>
    </location>
</feature>
<evidence type="ECO:0000313" key="3">
    <source>
        <dbReference type="Proteomes" id="UP000076023"/>
    </source>
</evidence>
<feature type="transmembrane region" description="Helical" evidence="1">
    <location>
        <begin position="142"/>
        <end position="161"/>
    </location>
</feature>
<dbReference type="OrthoDB" id="195667at2"/>
<dbReference type="STRING" id="690879.TSACC_2155"/>
<dbReference type="InParanoid" id="A0A146G272"/>
<feature type="transmembrane region" description="Helical" evidence="1">
    <location>
        <begin position="12"/>
        <end position="32"/>
    </location>
</feature>
<sequence>MSPNAPINQNALVAFVVIALGLFGALFAGVFVARGNELYLAMGFVVLVGLTIALTLGRNYWMLIFATMGLSGSASVLPLPFSFAELGTLATFGLMIPYIALKRVRFNPRWEWSDYLLLINFAYLVTVWVRNPAGVRIFETEIVGGRAYVTVVIAMMGYFVLRNVFPSSRFVRWAPLVIAIPYLIHAGINVITQHFPVLGRVIYPIYSGVDVSDLIAADTSSENSRLTAYGMVTYPLILLLCAYFRPITLLNPFNFLGFIGLCVAIVSIALSGFRSAIFQLVGLMSVGTILRKRWSELIILVTIGTISLVGLVGLHAAGVQLPYGLQRAVSFLPIGLDEAAKANADETTEWRVDMWKDAWNTPEVINNKVLGDGFGFRQDVLRLIMQRLMSGTEMVGAKSYELHMLQGSFHSGPLSAIRFVGIVGFALMLVWMLALFVQSIRLVRKATGTPAAAWAIYTAMPLVYLPFGYIVIFGDYPPTLIAMIYATGTLSAIENYLQDRSQARKDAKLESTGAIPS</sequence>
<keyword evidence="1" id="KW-0472">Membrane</keyword>
<dbReference type="RefSeq" id="WP_075077645.1">
    <property type="nucleotide sequence ID" value="NZ_BDCO01000002.1"/>
</dbReference>
<evidence type="ECO:0000256" key="1">
    <source>
        <dbReference type="SAM" id="Phobius"/>
    </source>
</evidence>
<evidence type="ECO:0000313" key="2">
    <source>
        <dbReference type="EMBL" id="GAT31761.1"/>
    </source>
</evidence>
<dbReference type="EMBL" id="BDCO01000002">
    <property type="protein sequence ID" value="GAT31761.1"/>
    <property type="molecule type" value="Genomic_DNA"/>
</dbReference>
<feature type="transmembrane region" description="Helical" evidence="1">
    <location>
        <begin position="452"/>
        <end position="473"/>
    </location>
</feature>
<feature type="transmembrane region" description="Helical" evidence="1">
    <location>
        <begin position="294"/>
        <end position="317"/>
    </location>
</feature>